<evidence type="ECO:0000259" key="1">
    <source>
        <dbReference type="Pfam" id="PF13456"/>
    </source>
</evidence>
<protein>
    <recommendedName>
        <fullName evidence="1">RNase H type-1 domain-containing protein</fullName>
    </recommendedName>
</protein>
<keyword evidence="3" id="KW-1185">Reference proteome</keyword>
<dbReference type="EMBL" id="JARKNE010000012">
    <property type="protein sequence ID" value="KAK5775164.1"/>
    <property type="molecule type" value="Genomic_DNA"/>
</dbReference>
<sequence length="75" mass="8408">MRPGLENEQAIGIGLILQNNRDNLVKGLSTFERAALNAQIVEVFDINEALLWWKSCYLDHAIIESDCVSIVHALN</sequence>
<name>A0ABR0MMF1_GOSAR</name>
<gene>
    <name evidence="2" type="ORF">PVK06_043033</name>
</gene>
<feature type="domain" description="RNase H type-1" evidence="1">
    <location>
        <begin position="8"/>
        <end position="75"/>
    </location>
</feature>
<reference evidence="2 3" key="1">
    <citation type="submission" date="2023-03" db="EMBL/GenBank/DDBJ databases">
        <title>WGS of Gossypium arboreum.</title>
        <authorList>
            <person name="Yu D."/>
        </authorList>
    </citation>
    <scope>NUCLEOTIDE SEQUENCE [LARGE SCALE GENOMIC DNA]</scope>
    <source>
        <tissue evidence="2">Leaf</tissue>
    </source>
</reference>
<dbReference type="Pfam" id="PF13456">
    <property type="entry name" value="RVT_3"/>
    <property type="match status" value="1"/>
</dbReference>
<accession>A0ABR0MMF1</accession>
<evidence type="ECO:0000313" key="3">
    <source>
        <dbReference type="Proteomes" id="UP001358586"/>
    </source>
</evidence>
<organism evidence="2 3">
    <name type="scientific">Gossypium arboreum</name>
    <name type="common">Tree cotton</name>
    <name type="synonym">Gossypium nanking</name>
    <dbReference type="NCBI Taxonomy" id="29729"/>
    <lineage>
        <taxon>Eukaryota</taxon>
        <taxon>Viridiplantae</taxon>
        <taxon>Streptophyta</taxon>
        <taxon>Embryophyta</taxon>
        <taxon>Tracheophyta</taxon>
        <taxon>Spermatophyta</taxon>
        <taxon>Magnoliopsida</taxon>
        <taxon>eudicotyledons</taxon>
        <taxon>Gunneridae</taxon>
        <taxon>Pentapetalae</taxon>
        <taxon>rosids</taxon>
        <taxon>malvids</taxon>
        <taxon>Malvales</taxon>
        <taxon>Malvaceae</taxon>
        <taxon>Malvoideae</taxon>
        <taxon>Gossypium</taxon>
    </lineage>
</organism>
<evidence type="ECO:0000313" key="2">
    <source>
        <dbReference type="EMBL" id="KAK5775164.1"/>
    </source>
</evidence>
<dbReference type="Proteomes" id="UP001358586">
    <property type="component" value="Chromosome 12"/>
</dbReference>
<comment type="caution">
    <text evidence="2">The sequence shown here is derived from an EMBL/GenBank/DDBJ whole genome shotgun (WGS) entry which is preliminary data.</text>
</comment>
<dbReference type="InterPro" id="IPR002156">
    <property type="entry name" value="RNaseH_domain"/>
</dbReference>
<proteinExistence type="predicted"/>